<sequence>MSDAHLGDRIHDLLDNRLNAEQCAEAMAHLDTCQDCRLRWDDLRAAREALRTSSAGIDMTFARRLLDRERMAEIAKGESKHVARAASGRGTRPVMVLVVVMAVLGASVGVLYSIGAPPQVTFASAEGSADSAAADPTTFLEAASVRSGEELRDWASPDWEESDLVPVEGRLVTDGSGGTVLVVSMLADLDTIVITEQHGQLADGLGDHFATIDLGHTSAYLVSEDPRQVVWQAGDIVISATCECAAATLEAVASSFPSDESSGIMSRVVDGVERVADVVAGD</sequence>
<evidence type="ECO:0000259" key="2">
    <source>
        <dbReference type="Pfam" id="PF13490"/>
    </source>
</evidence>
<keyword evidence="1" id="KW-0812">Transmembrane</keyword>
<evidence type="ECO:0000313" key="4">
    <source>
        <dbReference type="Proteomes" id="UP001157125"/>
    </source>
</evidence>
<dbReference type="InterPro" id="IPR027383">
    <property type="entry name" value="Znf_put"/>
</dbReference>
<evidence type="ECO:0000256" key="1">
    <source>
        <dbReference type="SAM" id="Phobius"/>
    </source>
</evidence>
<keyword evidence="1" id="KW-0472">Membrane</keyword>
<evidence type="ECO:0000313" key="3">
    <source>
        <dbReference type="EMBL" id="GMA34868.1"/>
    </source>
</evidence>
<keyword evidence="1" id="KW-1133">Transmembrane helix</keyword>
<dbReference type="Proteomes" id="UP001157125">
    <property type="component" value="Unassembled WGS sequence"/>
</dbReference>
<name>A0ABQ6IAI2_9MICO</name>
<dbReference type="Pfam" id="PF13490">
    <property type="entry name" value="zf-HC2"/>
    <property type="match status" value="1"/>
</dbReference>
<feature type="transmembrane region" description="Helical" evidence="1">
    <location>
        <begin position="94"/>
        <end position="114"/>
    </location>
</feature>
<dbReference type="RefSeq" id="WP_284327643.1">
    <property type="nucleotide sequence ID" value="NZ_BSUN01000001.1"/>
</dbReference>
<gene>
    <name evidence="3" type="ORF">GCM10025876_10720</name>
</gene>
<accession>A0ABQ6IAI2</accession>
<feature type="domain" description="Putative zinc-finger" evidence="2">
    <location>
        <begin position="8"/>
        <end position="37"/>
    </location>
</feature>
<dbReference type="EMBL" id="BSUN01000001">
    <property type="protein sequence ID" value="GMA34868.1"/>
    <property type="molecule type" value="Genomic_DNA"/>
</dbReference>
<comment type="caution">
    <text evidence="3">The sequence shown here is derived from an EMBL/GenBank/DDBJ whole genome shotgun (WGS) entry which is preliminary data.</text>
</comment>
<keyword evidence="4" id="KW-1185">Reference proteome</keyword>
<organism evidence="3 4">
    <name type="scientific">Demequina litorisediminis</name>
    <dbReference type="NCBI Taxonomy" id="1849022"/>
    <lineage>
        <taxon>Bacteria</taxon>
        <taxon>Bacillati</taxon>
        <taxon>Actinomycetota</taxon>
        <taxon>Actinomycetes</taxon>
        <taxon>Micrococcales</taxon>
        <taxon>Demequinaceae</taxon>
        <taxon>Demequina</taxon>
    </lineage>
</organism>
<protein>
    <recommendedName>
        <fullName evidence="2">Putative zinc-finger domain-containing protein</fullName>
    </recommendedName>
</protein>
<proteinExistence type="predicted"/>
<reference evidence="4" key="1">
    <citation type="journal article" date="2019" name="Int. J. Syst. Evol. Microbiol.">
        <title>The Global Catalogue of Microorganisms (GCM) 10K type strain sequencing project: providing services to taxonomists for standard genome sequencing and annotation.</title>
        <authorList>
            <consortium name="The Broad Institute Genomics Platform"/>
            <consortium name="The Broad Institute Genome Sequencing Center for Infectious Disease"/>
            <person name="Wu L."/>
            <person name="Ma J."/>
        </authorList>
    </citation>
    <scope>NUCLEOTIDE SEQUENCE [LARGE SCALE GENOMIC DNA]</scope>
    <source>
        <strain evidence="4">NBRC 112299</strain>
    </source>
</reference>